<accession>A0A7W2EDY2</accession>
<dbReference type="Gene3D" id="1.20.120.1490">
    <property type="match status" value="1"/>
</dbReference>
<dbReference type="AlphaFoldDB" id="A0A7W2EDY2"/>
<evidence type="ECO:0000313" key="8">
    <source>
        <dbReference type="Proteomes" id="UP000566711"/>
    </source>
</evidence>
<comment type="subcellular location">
    <subcellularLocation>
        <location evidence="1">Periplasm</location>
    </subcellularLocation>
</comment>
<reference evidence="7 8" key="1">
    <citation type="submission" date="2020-07" db="EMBL/GenBank/DDBJ databases">
        <title>Novel species isolated from subtropical streams in China.</title>
        <authorList>
            <person name="Lu H."/>
        </authorList>
    </citation>
    <scope>NUCLEOTIDE SEQUENCE [LARGE SCALE GENOMIC DNA]</scope>
    <source>
        <strain evidence="7 8">FT3S</strain>
    </source>
</reference>
<evidence type="ECO:0000256" key="2">
    <source>
        <dbReference type="ARBA" id="ARBA00008441"/>
    </source>
</evidence>
<evidence type="ECO:0000256" key="1">
    <source>
        <dbReference type="ARBA" id="ARBA00004418"/>
    </source>
</evidence>
<proteinExistence type="inferred from homology"/>
<feature type="region of interest" description="Disordered" evidence="5">
    <location>
        <begin position="169"/>
        <end position="193"/>
    </location>
</feature>
<keyword evidence="8" id="KW-1185">Reference proteome</keyword>
<name>A0A7W2EDY2_9BURK</name>
<evidence type="ECO:0000256" key="6">
    <source>
        <dbReference type="SAM" id="SignalP"/>
    </source>
</evidence>
<feature type="region of interest" description="Disordered" evidence="5">
    <location>
        <begin position="39"/>
        <end position="59"/>
    </location>
</feature>
<protein>
    <submittedName>
        <fullName evidence="7">Spy/CpxP family protein refolding chaperone</fullName>
    </submittedName>
</protein>
<feature type="compositionally biased region" description="Basic and acidic residues" evidence="5">
    <location>
        <begin position="169"/>
        <end position="182"/>
    </location>
</feature>
<keyword evidence="4" id="KW-0574">Periplasm</keyword>
<dbReference type="RefSeq" id="WP_182213060.1">
    <property type="nucleotide sequence ID" value="NZ_JACEZS010000001.1"/>
</dbReference>
<comment type="caution">
    <text evidence="7">The sequence shown here is derived from an EMBL/GenBank/DDBJ whole genome shotgun (WGS) entry which is preliminary data.</text>
</comment>
<gene>
    <name evidence="7" type="ORF">H3H36_00695</name>
</gene>
<dbReference type="Proteomes" id="UP000566711">
    <property type="component" value="Unassembled WGS sequence"/>
</dbReference>
<organism evidence="7 8">
    <name type="scientific">Rugamonas fusca</name>
    <dbReference type="NCBI Taxonomy" id="2758568"/>
    <lineage>
        <taxon>Bacteria</taxon>
        <taxon>Pseudomonadati</taxon>
        <taxon>Pseudomonadota</taxon>
        <taxon>Betaproteobacteria</taxon>
        <taxon>Burkholderiales</taxon>
        <taxon>Oxalobacteraceae</taxon>
        <taxon>Telluria group</taxon>
        <taxon>Rugamonas</taxon>
    </lineage>
</organism>
<dbReference type="InterPro" id="IPR052211">
    <property type="entry name" value="Cpx_auxiliary_protein"/>
</dbReference>
<dbReference type="Pfam" id="PF07813">
    <property type="entry name" value="LTXXQ"/>
    <property type="match status" value="1"/>
</dbReference>
<evidence type="ECO:0000256" key="5">
    <source>
        <dbReference type="SAM" id="MobiDB-lite"/>
    </source>
</evidence>
<feature type="chain" id="PRO_5030826575" evidence="6">
    <location>
        <begin position="26"/>
        <end position="193"/>
    </location>
</feature>
<dbReference type="PANTHER" id="PTHR38102:SF1">
    <property type="entry name" value="PERIPLASMIC CHAPERONE SPY"/>
    <property type="match status" value="1"/>
</dbReference>
<dbReference type="PANTHER" id="PTHR38102">
    <property type="entry name" value="PERIPLASMIC CHAPERONE SPY"/>
    <property type="match status" value="1"/>
</dbReference>
<dbReference type="CDD" id="cd09916">
    <property type="entry name" value="CpxP_like"/>
    <property type="match status" value="1"/>
</dbReference>
<comment type="similarity">
    <text evidence="2">Belongs to the CpxP/Spy family.</text>
</comment>
<evidence type="ECO:0000256" key="4">
    <source>
        <dbReference type="ARBA" id="ARBA00022764"/>
    </source>
</evidence>
<dbReference type="GO" id="GO:0051082">
    <property type="term" value="F:unfolded protein binding"/>
    <property type="evidence" value="ECO:0007669"/>
    <property type="project" value="TreeGrafter"/>
</dbReference>
<dbReference type="InterPro" id="IPR012899">
    <property type="entry name" value="LTXXQ"/>
</dbReference>
<dbReference type="EMBL" id="JACEZS010000001">
    <property type="protein sequence ID" value="MBA5603880.1"/>
    <property type="molecule type" value="Genomic_DNA"/>
</dbReference>
<sequence length="193" mass="20363">MNIKKTKLQALLLAAMLALPLAANADVAAMADGAPGAGPLCGHPPGPGVDDGHPMRGPEAMRGGPAMPGMMPFGGPGMAGEPPFLRGLDLSEAQQDKVFAILHAQEPYLRDQGKAAAKAHAALRELAHGAQYDDAKAASLAQAGAQAMANIMLQHVRMEQKLLALLTPEQRKQLDERGRPQDQPRQPLRAPRQ</sequence>
<evidence type="ECO:0000256" key="3">
    <source>
        <dbReference type="ARBA" id="ARBA00022729"/>
    </source>
</evidence>
<keyword evidence="3 6" id="KW-0732">Signal</keyword>
<evidence type="ECO:0000313" key="7">
    <source>
        <dbReference type="EMBL" id="MBA5603880.1"/>
    </source>
</evidence>
<feature type="signal peptide" evidence="6">
    <location>
        <begin position="1"/>
        <end position="25"/>
    </location>
</feature>
<dbReference type="GO" id="GO:0030288">
    <property type="term" value="C:outer membrane-bounded periplasmic space"/>
    <property type="evidence" value="ECO:0007669"/>
    <property type="project" value="TreeGrafter"/>
</dbReference>